<gene>
    <name evidence="1" type="ORF">HTSR_1216</name>
</gene>
<evidence type="ECO:0008006" key="3">
    <source>
        <dbReference type="Google" id="ProtNLM"/>
    </source>
</evidence>
<dbReference type="KEGG" id="halh:HTSR_1216"/>
<reference evidence="1 2" key="1">
    <citation type="submission" date="2016-06" db="EMBL/GenBank/DDBJ databases">
        <title>Discovery of anaerobic lithoheterotrophic haloarchaeon capable of sulfur respiration by hydrogen and formate.</title>
        <authorList>
            <person name="Sorokin D.Y."/>
            <person name="Kublanov I.V."/>
            <person name="Roman P."/>
            <person name="Sinninghe Damste J.S."/>
            <person name="Golyshin P.N."/>
            <person name="Rojo D."/>
            <person name="Ciordia S."/>
            <person name="Mena Md.C."/>
            <person name="Ferrer M."/>
            <person name="Smedile F."/>
            <person name="Messina E."/>
            <person name="La Cono V."/>
            <person name="Yakimov M.M."/>
        </authorList>
    </citation>
    <scope>NUCLEOTIDE SEQUENCE [LARGE SCALE GENOMIC DNA]</scope>
    <source>
        <strain evidence="1 2">HTSR1</strain>
    </source>
</reference>
<protein>
    <recommendedName>
        <fullName evidence="3">RNA ligase domain-containing protein</fullName>
    </recommendedName>
</protein>
<dbReference type="STRING" id="1873524.HSR6_1286"/>
<evidence type="ECO:0000313" key="2">
    <source>
        <dbReference type="Proteomes" id="UP000185608"/>
    </source>
</evidence>
<dbReference type="AlphaFoldDB" id="A0A1D8S4X4"/>
<accession>A0A1D8S4X4</accession>
<dbReference type="EMBL" id="CP016070">
    <property type="protein sequence ID" value="AOW80394.1"/>
    <property type="molecule type" value="Genomic_DNA"/>
</dbReference>
<sequence length="289" mass="31961">MGLMWDYRGTTPMADRPDGFFADGHFWVREFVLGRAVAVRMDESGLLTFAGPEGEFEAGKPPWSLRRAIEAVRSNLDRDRLRNAADDAGAYTFYLLAPLSIGIEYDFDSLPPALGVDIWDGSAGEYTTLDVTERVFEGIGLWTAPTIEREVPARDLSPESYELPRSRWADEQVAGVVFRKKHGGAVRLARTPFENTTWESPESAGVPDFDEWLRAHLTADSARSLLEGTDQSLDSVGIEAATDVIGAALAQRRYKSVGQIADSDPKRFRTAIRDRLVEIRGTEASETAS</sequence>
<dbReference type="Proteomes" id="UP000185608">
    <property type="component" value="Chromosome"/>
</dbReference>
<evidence type="ECO:0000313" key="1">
    <source>
        <dbReference type="EMBL" id="AOW80394.1"/>
    </source>
</evidence>
<organism evidence="1 2">
    <name type="scientific">Halodesulfurarchaeum formicicum</name>
    <dbReference type="NCBI Taxonomy" id="1873524"/>
    <lineage>
        <taxon>Archaea</taxon>
        <taxon>Methanobacteriati</taxon>
        <taxon>Methanobacteriota</taxon>
        <taxon>Stenosarchaea group</taxon>
        <taxon>Halobacteria</taxon>
        <taxon>Halobacteriales</taxon>
        <taxon>Halobacteriaceae</taxon>
        <taxon>Halodesulfurarchaeum</taxon>
    </lineage>
</organism>
<proteinExistence type="predicted"/>
<name>A0A1D8S4X4_9EURY</name>